<proteinExistence type="predicted"/>
<gene>
    <name evidence="3" type="ORF">JFP838_pA0436</name>
</gene>
<evidence type="ECO:0000313" key="4">
    <source>
        <dbReference type="Proteomes" id="UP000070260"/>
    </source>
</evidence>
<protein>
    <submittedName>
        <fullName evidence="3">Leucine-rich cell surface protein</fullName>
    </submittedName>
</protein>
<organism evidence="3 4">
    <name type="scientific">Clostridium perfringens</name>
    <dbReference type="NCBI Taxonomy" id="1502"/>
    <lineage>
        <taxon>Bacteria</taxon>
        <taxon>Bacillati</taxon>
        <taxon>Bacillota</taxon>
        <taxon>Clostridia</taxon>
        <taxon>Eubacteriales</taxon>
        <taxon>Clostridiaceae</taxon>
        <taxon>Clostridium</taxon>
    </lineage>
</organism>
<evidence type="ECO:0000256" key="2">
    <source>
        <dbReference type="SAM" id="Phobius"/>
    </source>
</evidence>
<keyword evidence="2" id="KW-0812">Transmembrane</keyword>
<feature type="region of interest" description="Disordered" evidence="1">
    <location>
        <begin position="56"/>
        <end position="88"/>
    </location>
</feature>
<dbReference type="Pfam" id="PF13306">
    <property type="entry name" value="LRR_5"/>
    <property type="match status" value="1"/>
</dbReference>
<feature type="compositionally biased region" description="Basic and acidic residues" evidence="1">
    <location>
        <begin position="74"/>
        <end position="88"/>
    </location>
</feature>
<accession>A0A140GS43</accession>
<dbReference type="RefSeq" id="WP_061429929.1">
    <property type="nucleotide sequence ID" value="NZ_CATNZX010000001.1"/>
</dbReference>
<dbReference type="EMBL" id="CP013615">
    <property type="protein sequence ID" value="AMN31352.1"/>
    <property type="molecule type" value="Genomic_DNA"/>
</dbReference>
<keyword evidence="3" id="KW-0614">Plasmid</keyword>
<dbReference type="PATRIC" id="fig|1502.177.peg.3647"/>
<name>A0A140GS43_CLOPF</name>
<reference evidence="3 4" key="1">
    <citation type="journal article" date="2016" name="PLoS ONE">
        <title>Plasmid Characterization and Chromosome Analysis of Two netF+ Clostridium perfringens Isolates Associated with Foal and Canine Necrotizing Enteritis.</title>
        <authorList>
            <person name="Mehdizadeh Gohari I."/>
            <person name="Kropinski A.M."/>
            <person name="Weese S.J."/>
            <person name="Parreira V.R."/>
            <person name="Whitehead A.E."/>
            <person name="Boerlin P."/>
            <person name="Prescott J.F."/>
        </authorList>
    </citation>
    <scope>NUCLEOTIDE SEQUENCE [LARGE SCALE GENOMIC DNA]</scope>
    <source>
        <strain evidence="3 4">JP838</strain>
        <plasmid evidence="4">Plasmid pJFP838A</plasmid>
    </source>
</reference>
<keyword evidence="2" id="KW-0472">Membrane</keyword>
<evidence type="ECO:0000313" key="3">
    <source>
        <dbReference type="EMBL" id="AMN31352.1"/>
    </source>
</evidence>
<dbReference type="Gene3D" id="3.80.10.10">
    <property type="entry name" value="Ribonuclease Inhibitor"/>
    <property type="match status" value="1"/>
</dbReference>
<dbReference type="Proteomes" id="UP000070260">
    <property type="component" value="Plasmid pJFP838A"/>
</dbReference>
<dbReference type="InterPro" id="IPR026906">
    <property type="entry name" value="LRR_5"/>
</dbReference>
<feature type="transmembrane region" description="Helical" evidence="2">
    <location>
        <begin position="21"/>
        <end position="40"/>
    </location>
</feature>
<dbReference type="AlphaFoldDB" id="A0A140GS43"/>
<keyword evidence="2" id="KW-1133">Transmembrane helix</keyword>
<dbReference type="InterPro" id="IPR032675">
    <property type="entry name" value="LRR_dom_sf"/>
</dbReference>
<geneLocation type="plasmid" evidence="3 4">
    <name>pJFP838A</name>
</geneLocation>
<sequence length="306" mass="33861">MKKYKIENLLHSKGYVSIETLIVAGLVIATGAFLVSKLVWKGKDVATTNNNNMINASKTMDDNSFDNKGGITPDSKDLTKPVHESTSKPDDVDDVCVLSKTEKATLGDKQITQTYFIGPDGTKYIKNRDYFVVNDGSKKSIAIISYYGESDGTVVQGVNTNNKKFTMSKEDMDMAEQYKKIIYSGNSDEDDGAFKIASKNLIVPSCIDGLNVEIIGTGKYYATAYTKTPIESLKLPKHLKYIGEQAFAFSKIKDEVTIPNTVETIGSEAFYGAFEGKVKVNMPEKLSSNKSKYFNQEKDITFNLIK</sequence>
<evidence type="ECO:0000256" key="1">
    <source>
        <dbReference type="SAM" id="MobiDB-lite"/>
    </source>
</evidence>
<dbReference type="OrthoDB" id="1927681at2"/>